<evidence type="ECO:0000313" key="1">
    <source>
        <dbReference type="EMBL" id="CAB4171097.1"/>
    </source>
</evidence>
<protein>
    <recommendedName>
        <fullName evidence="6">Lipoprotein</fullName>
    </recommendedName>
</protein>
<organism evidence="1">
    <name type="scientific">uncultured Caudovirales phage</name>
    <dbReference type="NCBI Taxonomy" id="2100421"/>
    <lineage>
        <taxon>Viruses</taxon>
        <taxon>Duplodnaviria</taxon>
        <taxon>Heunggongvirae</taxon>
        <taxon>Uroviricota</taxon>
        <taxon>Caudoviricetes</taxon>
        <taxon>Peduoviridae</taxon>
        <taxon>Maltschvirus</taxon>
        <taxon>Maltschvirus maltsch</taxon>
    </lineage>
</organism>
<reference evidence="1" key="1">
    <citation type="submission" date="2020-05" db="EMBL/GenBank/DDBJ databases">
        <authorList>
            <person name="Chiriac C."/>
            <person name="Salcher M."/>
            <person name="Ghai R."/>
            <person name="Kavagutti S V."/>
        </authorList>
    </citation>
    <scope>NUCLEOTIDE SEQUENCE</scope>
</reference>
<dbReference type="EMBL" id="LR798454">
    <property type="protein sequence ID" value="CAB5238346.1"/>
    <property type="molecule type" value="Genomic_DNA"/>
</dbReference>
<name>A0A6J5PIZ8_9CAUD</name>
<proteinExistence type="predicted"/>
<sequence>MKRLVLVLAVALSGCALVFPKPHDPVMFGQAVDVKVGLSKINCDDKSNWQPVLDKVETLKVYSSVRGDPQSDAFGKMEEALKKAKESKSNLFCESIVKLNKTRADVAIDAWKGR</sequence>
<dbReference type="PROSITE" id="PS51257">
    <property type="entry name" value="PROKAR_LIPOPROTEIN"/>
    <property type="match status" value="1"/>
</dbReference>
<gene>
    <name evidence="2" type="ORF">UFOVP1066_53</name>
    <name evidence="3" type="ORF">UFOVP1315_62</name>
    <name evidence="4" type="ORF">UFOVP1421_23</name>
    <name evidence="5" type="ORF">UFOVP1525_33</name>
    <name evidence="1" type="ORF">UFOVP909_218</name>
</gene>
<dbReference type="EMBL" id="LR796861">
    <property type="protein sequence ID" value="CAB4171097.1"/>
    <property type="molecule type" value="Genomic_DNA"/>
</dbReference>
<accession>A0A6J5PIZ8</accession>
<dbReference type="EMBL" id="LR797019">
    <property type="protein sequence ID" value="CAB4181703.1"/>
    <property type="molecule type" value="Genomic_DNA"/>
</dbReference>
<evidence type="ECO:0000313" key="2">
    <source>
        <dbReference type="EMBL" id="CAB4181703.1"/>
    </source>
</evidence>
<evidence type="ECO:0000313" key="5">
    <source>
        <dbReference type="EMBL" id="CAB5238346.1"/>
    </source>
</evidence>
<evidence type="ECO:0000313" key="4">
    <source>
        <dbReference type="EMBL" id="CAB4211356.1"/>
    </source>
</evidence>
<dbReference type="EMBL" id="LR797375">
    <property type="protein sequence ID" value="CAB4211356.1"/>
    <property type="molecule type" value="Genomic_DNA"/>
</dbReference>
<evidence type="ECO:0008006" key="6">
    <source>
        <dbReference type="Google" id="ProtNLM"/>
    </source>
</evidence>
<dbReference type="EMBL" id="LR797272">
    <property type="protein sequence ID" value="CAB4198278.1"/>
    <property type="molecule type" value="Genomic_DNA"/>
</dbReference>
<evidence type="ECO:0000313" key="3">
    <source>
        <dbReference type="EMBL" id="CAB4198278.1"/>
    </source>
</evidence>